<dbReference type="EMBL" id="BOOF01000055">
    <property type="protein sequence ID" value="GIH66520.1"/>
    <property type="molecule type" value="Genomic_DNA"/>
</dbReference>
<keyword evidence="2" id="KW-1185">Reference proteome</keyword>
<organism evidence="1 2">
    <name type="scientific">Microbispora siamensis</name>
    <dbReference type="NCBI Taxonomy" id="564413"/>
    <lineage>
        <taxon>Bacteria</taxon>
        <taxon>Bacillati</taxon>
        <taxon>Actinomycetota</taxon>
        <taxon>Actinomycetes</taxon>
        <taxon>Streptosporangiales</taxon>
        <taxon>Streptosporangiaceae</taxon>
        <taxon>Microbispora</taxon>
    </lineage>
</organism>
<accession>A0ABQ4GYQ8</accession>
<sequence>MIAAKSLSLSSRALGIVLATSLALGGAAETWFKSNKRFVAGRPAGLMLALMA</sequence>
<name>A0ABQ4GYQ8_9ACTN</name>
<evidence type="ECO:0000313" key="1">
    <source>
        <dbReference type="EMBL" id="GIH66520.1"/>
    </source>
</evidence>
<gene>
    <name evidence="1" type="ORF">Msi02_73370</name>
</gene>
<comment type="caution">
    <text evidence="1">The sequence shown here is derived from an EMBL/GenBank/DDBJ whole genome shotgun (WGS) entry which is preliminary data.</text>
</comment>
<dbReference type="Proteomes" id="UP000660454">
    <property type="component" value="Unassembled WGS sequence"/>
</dbReference>
<proteinExistence type="predicted"/>
<evidence type="ECO:0000313" key="2">
    <source>
        <dbReference type="Proteomes" id="UP000660454"/>
    </source>
</evidence>
<protein>
    <submittedName>
        <fullName evidence="1">Uncharacterized protein</fullName>
    </submittedName>
</protein>
<reference evidence="1 2" key="1">
    <citation type="submission" date="2021-01" db="EMBL/GenBank/DDBJ databases">
        <title>Whole genome shotgun sequence of Microbispora siamensis NBRC 104113.</title>
        <authorList>
            <person name="Komaki H."/>
            <person name="Tamura T."/>
        </authorList>
    </citation>
    <scope>NUCLEOTIDE SEQUENCE [LARGE SCALE GENOMIC DNA]</scope>
    <source>
        <strain evidence="1 2">NBRC 104113</strain>
    </source>
</reference>